<dbReference type="Pfam" id="PF01075">
    <property type="entry name" value="Glyco_transf_9"/>
    <property type="match status" value="1"/>
</dbReference>
<accession>A0ABW0I447</accession>
<dbReference type="InterPro" id="IPR002201">
    <property type="entry name" value="Glyco_trans_9"/>
</dbReference>
<sequence>MIFQQIQEFIELESRAGNEVHLLLTEKSQAVTSKHAFLSKLLPEVTIKRIVAPEPEQLWGPLLQSNTYQDCYFLDSPHDVPFFHIAEVWEKTLGFETPPSLKTAPRLPADLPKKSERAIAKFKNKYKKIVGLQLWTDTDARRSWSPEHASRLARLCRTEDILIINLTPHPFGKLEAIPDFGYLALHELFALIGRLDAIAAIDSCCGHIAAVLGIPNLTIWSYNSPFHFTTGNFVASSSFRTLRCNYSLYHASNDSSKIYPELVFERLKRILSGDIALKRERITAEDTLNGVHIERVEAV</sequence>
<evidence type="ECO:0000256" key="1">
    <source>
        <dbReference type="ARBA" id="ARBA00022676"/>
    </source>
</evidence>
<dbReference type="SUPFAM" id="SSF53756">
    <property type="entry name" value="UDP-Glycosyltransferase/glycogen phosphorylase"/>
    <property type="match status" value="1"/>
</dbReference>
<proteinExistence type="predicted"/>
<keyword evidence="4" id="KW-1185">Reference proteome</keyword>
<dbReference type="EMBL" id="JBHSMI010000067">
    <property type="protein sequence ID" value="MFC5407358.1"/>
    <property type="molecule type" value="Genomic_DNA"/>
</dbReference>
<dbReference type="Gene3D" id="3.40.50.2000">
    <property type="entry name" value="Glycogen Phosphorylase B"/>
    <property type="match status" value="1"/>
</dbReference>
<dbReference type="Proteomes" id="UP001596113">
    <property type="component" value="Unassembled WGS sequence"/>
</dbReference>
<keyword evidence="2" id="KW-0808">Transferase</keyword>
<reference evidence="4" key="1">
    <citation type="journal article" date="2019" name="Int. J. Syst. Evol. Microbiol.">
        <title>The Global Catalogue of Microorganisms (GCM) 10K type strain sequencing project: providing services to taxonomists for standard genome sequencing and annotation.</title>
        <authorList>
            <consortium name="The Broad Institute Genomics Platform"/>
            <consortium name="The Broad Institute Genome Sequencing Center for Infectious Disease"/>
            <person name="Wu L."/>
            <person name="Ma J."/>
        </authorList>
    </citation>
    <scope>NUCLEOTIDE SEQUENCE [LARGE SCALE GENOMIC DNA]</scope>
    <source>
        <strain evidence="4">CGMCC 1.18575</strain>
    </source>
</reference>
<evidence type="ECO:0000256" key="2">
    <source>
        <dbReference type="ARBA" id="ARBA00022679"/>
    </source>
</evidence>
<organism evidence="3 4">
    <name type="scientific">Cohnella soli</name>
    <dbReference type="NCBI Taxonomy" id="425005"/>
    <lineage>
        <taxon>Bacteria</taxon>
        <taxon>Bacillati</taxon>
        <taxon>Bacillota</taxon>
        <taxon>Bacilli</taxon>
        <taxon>Bacillales</taxon>
        <taxon>Paenibacillaceae</taxon>
        <taxon>Cohnella</taxon>
    </lineage>
</organism>
<dbReference type="RefSeq" id="WP_378139952.1">
    <property type="nucleotide sequence ID" value="NZ_JBHSMI010000067.1"/>
</dbReference>
<comment type="caution">
    <text evidence="3">The sequence shown here is derived from an EMBL/GenBank/DDBJ whole genome shotgun (WGS) entry which is preliminary data.</text>
</comment>
<keyword evidence="1" id="KW-0328">Glycosyltransferase</keyword>
<dbReference type="PANTHER" id="PTHR30160">
    <property type="entry name" value="TETRAACYLDISACCHARIDE 4'-KINASE-RELATED"/>
    <property type="match status" value="1"/>
</dbReference>
<name>A0ABW0I447_9BACL</name>
<protein>
    <submittedName>
        <fullName evidence="3">Glycosyltransferase family 9 protein</fullName>
    </submittedName>
</protein>
<evidence type="ECO:0000313" key="3">
    <source>
        <dbReference type="EMBL" id="MFC5407358.1"/>
    </source>
</evidence>
<dbReference type="InterPro" id="IPR051199">
    <property type="entry name" value="LPS_LOS_Heptosyltrfase"/>
</dbReference>
<dbReference type="PANTHER" id="PTHR30160:SF22">
    <property type="entry name" value="LIPOPOLYSACCHARIDE CORE BIOSYNTHESIS PROTEIN"/>
    <property type="match status" value="1"/>
</dbReference>
<gene>
    <name evidence="3" type="ORF">ACFPOF_31900</name>
</gene>
<evidence type="ECO:0000313" key="4">
    <source>
        <dbReference type="Proteomes" id="UP001596113"/>
    </source>
</evidence>